<dbReference type="AlphaFoldDB" id="A0AB39UWT6"/>
<feature type="domain" description="Ice-binding protein C-terminal" evidence="2">
    <location>
        <begin position="229"/>
        <end position="251"/>
    </location>
</feature>
<protein>
    <submittedName>
        <fullName evidence="3">PEP-CTERM sorting domain-containing protein</fullName>
    </submittedName>
</protein>
<feature type="chain" id="PRO_5044332737" evidence="1">
    <location>
        <begin position="20"/>
        <end position="254"/>
    </location>
</feature>
<dbReference type="InterPro" id="IPR013424">
    <property type="entry name" value="Ice-binding_C"/>
</dbReference>
<proteinExistence type="predicted"/>
<dbReference type="EMBL" id="CP154858">
    <property type="protein sequence ID" value="XDT72465.1"/>
    <property type="molecule type" value="Genomic_DNA"/>
</dbReference>
<accession>A0AB39UWT6</accession>
<evidence type="ECO:0000256" key="1">
    <source>
        <dbReference type="SAM" id="SignalP"/>
    </source>
</evidence>
<organism evidence="3">
    <name type="scientific">Thermohahella caldifontis</name>
    <dbReference type="NCBI Taxonomy" id="3142973"/>
    <lineage>
        <taxon>Bacteria</taxon>
        <taxon>Pseudomonadati</taxon>
        <taxon>Pseudomonadota</taxon>
        <taxon>Gammaproteobacteria</taxon>
        <taxon>Oceanospirillales</taxon>
        <taxon>Hahellaceae</taxon>
        <taxon>Thermohahella</taxon>
    </lineage>
</organism>
<reference evidence="3" key="1">
    <citation type="submission" date="2024-05" db="EMBL/GenBank/DDBJ databases">
        <title>Genome sequencing of novel strain.</title>
        <authorList>
            <person name="Ganbat D."/>
            <person name="Ganbat S."/>
            <person name="Lee S.-J."/>
        </authorList>
    </citation>
    <scope>NUCLEOTIDE SEQUENCE</scope>
    <source>
        <strain evidence="3">SMD15-11</strain>
    </source>
</reference>
<sequence>MKKLCTAITLTCAALSAQAYTITDAYVGSDDHGYGDVIGATSKFDISRLTYSLSGTTLRTRIYTNFVNHIGVFPDADSEGLKRGIGLGDLLLSDQWSPYGLASNGFAADNAQNGTHWIYGLALDDRWNTSGSVTLYKLAGPNRFTLLESDDFMSSGWTFRNGQAVAVDTQSSYALNTGKTGTFQVNAAGGYIQFDMDLSGTALLDGPEIAFHWAMTGGNDVIEGKGPVPVSEPASLTLAGLGLLLAGLRRRRPV</sequence>
<feature type="signal peptide" evidence="1">
    <location>
        <begin position="1"/>
        <end position="19"/>
    </location>
</feature>
<keyword evidence="1" id="KW-0732">Signal</keyword>
<gene>
    <name evidence="3" type="ORF">AAIA72_00305</name>
</gene>
<evidence type="ECO:0000313" key="3">
    <source>
        <dbReference type="EMBL" id="XDT72465.1"/>
    </source>
</evidence>
<evidence type="ECO:0000259" key="2">
    <source>
        <dbReference type="Pfam" id="PF07589"/>
    </source>
</evidence>
<name>A0AB39UWT6_9GAMM</name>
<dbReference type="KEGG" id="tcd:AAIA72_00305"/>
<dbReference type="Pfam" id="PF07589">
    <property type="entry name" value="PEP-CTERM"/>
    <property type="match status" value="1"/>
</dbReference>
<dbReference type="RefSeq" id="WP_369601472.1">
    <property type="nucleotide sequence ID" value="NZ_CP154858.1"/>
</dbReference>